<sequence length="404" mass="46024">MNTCGLIVEYNPFHNGHAYHIQQAKKKSNADCMIAVMSGSFLQRGEPAVIDKFHRAKAAISSGVDIVVELPFVFAVQSSDLFSKGAVLTLHELGVDSICFGSESGNINNFIQGYSDFINQQPVYQDALKKALNEGLAFPEASRKAYQSIGLTTEDMDLSQPNNILGFSYVKTILENQLPIQPLTIKRKSSNYHDSEITGNIASATSIRKQLFEHQARLSDLTHTMPSATITALMEYEEKAQALHHWESYFPLLHFRVITMSLEQLSHIHGMEEGIEYRIKKTAKEAKSFHDWVERIKTKRYTWTRIQRIFVHLLTNTTKCEIQTLTSQSSVPYVRLLGISQKGQDYLNTRKKKMEVPIYSKLSRDVHPMLEIEERASNTYYSILSFANRYTLQKQEFMGPVLLK</sequence>
<comment type="caution">
    <text evidence="3">Lacks conserved residue(s) required for the propagation of feature annotation.</text>
</comment>
<dbReference type="PANTHER" id="PTHR37825">
    <property type="entry name" value="TRNA(MET) CYTIDINE ACETATE LIGASE"/>
    <property type="match status" value="1"/>
</dbReference>
<comment type="function">
    <text evidence="3">Catalyzes the formation of N(4)-acetylcytidine (ac(4)C) at the wobble position of elongator tRNA(Met), using acetate and ATP as substrates. First activates an acetate ion to form acetyladenylate (Ac-AMP) and then transfers the acetyl group to tRNA to form ac(4)C34.</text>
</comment>
<accession>A0ABU9XEV6</accession>
<reference evidence="4 5" key="1">
    <citation type="submission" date="2024-05" db="EMBL/GenBank/DDBJ databases">
        <authorList>
            <person name="Haq I."/>
            <person name="Ullah Z."/>
            <person name="Ahmad R."/>
            <person name="Li M."/>
            <person name="Tong Y."/>
        </authorList>
    </citation>
    <scope>NUCLEOTIDE SEQUENCE [LARGE SCALE GENOMIC DNA]</scope>
    <source>
        <strain evidence="4 5">16A2E</strain>
    </source>
</reference>
<dbReference type="InterPro" id="IPR014729">
    <property type="entry name" value="Rossmann-like_a/b/a_fold"/>
</dbReference>
<dbReference type="Gene3D" id="3.40.50.620">
    <property type="entry name" value="HUPs"/>
    <property type="match status" value="1"/>
</dbReference>
<comment type="caution">
    <text evidence="4">The sequence shown here is derived from an EMBL/GenBank/DDBJ whole genome shotgun (WGS) entry which is preliminary data.</text>
</comment>
<keyword evidence="2 3" id="KW-0819">tRNA processing</keyword>
<proteinExistence type="inferred from homology"/>
<feature type="binding site" evidence="3">
    <location>
        <begin position="7"/>
        <end position="20"/>
    </location>
    <ligand>
        <name>ATP</name>
        <dbReference type="ChEBI" id="CHEBI:30616"/>
    </ligand>
</feature>
<dbReference type="NCBIfam" id="NF010191">
    <property type="entry name" value="PRK13670.1"/>
    <property type="match status" value="1"/>
</dbReference>
<keyword evidence="5" id="KW-1185">Reference proteome</keyword>
<dbReference type="HAMAP" id="MF_01539">
    <property type="entry name" value="TmcAL"/>
    <property type="match status" value="1"/>
</dbReference>
<dbReference type="InterPro" id="IPR008513">
    <property type="entry name" value="tRNA(Met)_cyd_acetate_ligase"/>
</dbReference>
<evidence type="ECO:0000256" key="2">
    <source>
        <dbReference type="ARBA" id="ARBA00022694"/>
    </source>
</evidence>
<protein>
    <recommendedName>
        <fullName evidence="3">tRNA(Met) cytidine acetate ligase</fullName>
        <ecNumber evidence="3">6.3.4.-</ecNumber>
    </recommendedName>
</protein>
<keyword evidence="1 3" id="KW-0436">Ligase</keyword>
<feature type="binding site" evidence="3">
    <location>
        <position position="162"/>
    </location>
    <ligand>
        <name>ATP</name>
        <dbReference type="ChEBI" id="CHEBI:30616"/>
    </ligand>
</feature>
<dbReference type="Pfam" id="PF05636">
    <property type="entry name" value="HIGH_NTase1"/>
    <property type="match status" value="1"/>
</dbReference>
<dbReference type="RefSeq" id="WP_345824000.1">
    <property type="nucleotide sequence ID" value="NZ_JBDIML010000001.1"/>
</dbReference>
<dbReference type="SUPFAM" id="SSF52374">
    <property type="entry name" value="Nucleotidylyl transferase"/>
    <property type="match status" value="1"/>
</dbReference>
<dbReference type="PANTHER" id="PTHR37825:SF1">
    <property type="entry name" value="TRNA(MET) CYTIDINE ACETATE LIGASE"/>
    <property type="match status" value="1"/>
</dbReference>
<organism evidence="4 5">
    <name type="scientific">Ornithinibacillus xuwenensis</name>
    <dbReference type="NCBI Taxonomy" id="3144668"/>
    <lineage>
        <taxon>Bacteria</taxon>
        <taxon>Bacillati</taxon>
        <taxon>Bacillota</taxon>
        <taxon>Bacilli</taxon>
        <taxon>Bacillales</taxon>
        <taxon>Bacillaceae</taxon>
        <taxon>Ornithinibacillus</taxon>
    </lineage>
</organism>
<evidence type="ECO:0000313" key="4">
    <source>
        <dbReference type="EMBL" id="MEN2766555.1"/>
    </source>
</evidence>
<evidence type="ECO:0000256" key="3">
    <source>
        <dbReference type="HAMAP-Rule" id="MF_01539"/>
    </source>
</evidence>
<feature type="binding site" evidence="3">
    <location>
        <position position="187"/>
    </location>
    <ligand>
        <name>ATP</name>
        <dbReference type="ChEBI" id="CHEBI:30616"/>
    </ligand>
</feature>
<keyword evidence="3" id="KW-0694">RNA-binding</keyword>
<dbReference type="EC" id="6.3.4.-" evidence="3"/>
<comment type="catalytic activity">
    <reaction evidence="3">
        <text>cytidine(34) in elongator tRNA(Met) + acetate + ATP = N(4)-acetylcytidine(34) in elongator tRNA(Met) + AMP + diphosphate</text>
        <dbReference type="Rhea" id="RHEA:58144"/>
        <dbReference type="Rhea" id="RHEA-COMP:10693"/>
        <dbReference type="Rhea" id="RHEA-COMP:10694"/>
        <dbReference type="ChEBI" id="CHEBI:30089"/>
        <dbReference type="ChEBI" id="CHEBI:30616"/>
        <dbReference type="ChEBI" id="CHEBI:33019"/>
        <dbReference type="ChEBI" id="CHEBI:74900"/>
        <dbReference type="ChEBI" id="CHEBI:82748"/>
        <dbReference type="ChEBI" id="CHEBI:456215"/>
    </reaction>
</comment>
<evidence type="ECO:0000313" key="5">
    <source>
        <dbReference type="Proteomes" id="UP001444625"/>
    </source>
</evidence>
<keyword evidence="3" id="KW-0820">tRNA-binding</keyword>
<feature type="binding site" evidence="3">
    <location>
        <position position="101"/>
    </location>
    <ligand>
        <name>ATP</name>
        <dbReference type="ChEBI" id="CHEBI:30616"/>
    </ligand>
</feature>
<keyword evidence="3" id="KW-0067">ATP-binding</keyword>
<comment type="similarity">
    <text evidence="3">Belongs to the TmcAL family.</text>
</comment>
<dbReference type="Proteomes" id="UP001444625">
    <property type="component" value="Unassembled WGS sequence"/>
</dbReference>
<gene>
    <name evidence="3" type="primary">tmcAL</name>
    <name evidence="4" type="ORF">ABC228_05090</name>
</gene>
<name>A0ABU9XEV6_9BACI</name>
<dbReference type="EMBL" id="JBDIML010000001">
    <property type="protein sequence ID" value="MEN2766555.1"/>
    <property type="molecule type" value="Genomic_DNA"/>
</dbReference>
<keyword evidence="3" id="KW-0547">Nucleotide-binding</keyword>
<comment type="subcellular location">
    <subcellularLocation>
        <location evidence="3">Cytoplasm</location>
    </subcellularLocation>
</comment>
<evidence type="ECO:0000256" key="1">
    <source>
        <dbReference type="ARBA" id="ARBA00022598"/>
    </source>
</evidence>
<keyword evidence="3" id="KW-0963">Cytoplasm</keyword>